<dbReference type="GO" id="GO:0004373">
    <property type="term" value="F:alpha-1,4-glucan glucosyltransferase (UDP-glucose donor) activity"/>
    <property type="evidence" value="ECO:0007669"/>
    <property type="project" value="InterPro"/>
</dbReference>
<accession>A0A6M4GVG2</accession>
<dbReference type="AlphaFoldDB" id="A0A6M4GVG2"/>
<dbReference type="InterPro" id="IPR013534">
    <property type="entry name" value="Starch_synth_cat_dom"/>
</dbReference>
<dbReference type="UniPathway" id="UPA00164"/>
<sequence length="477" mass="50659">MAERVLFVTSECAPWSKTGGLADVSSSLPYALRELGLDVRVLVPAYSSTPPAPAAPIAVMPPSAGLPGASLAEATLPNGVPALLLQSPSLYARPGGPYQTETGSDWPDNAKRFAQLARAAAWLASEESDTPWRPTVVHANDWQASMAPVYLRHSGSKTAARSVVTIHNLAFQGLFDADVVAAIGLPPEAFASSLEYYGRCSFLKGGLVTADAITTVSPTYAAEIQTEAEGMGMAGILRSRARNLHGIVNGIDTAAWDPSKDSFLARTFDADRLDAKRENTAALRERMGLPASDGPLLGMVSRLAKQKGTDLVLAIAPALESLGAQVVFLGAGDADLEEAIRALVASRPSFAAAHVGFDESLAHQIEAGADLFLMPSRFEPCGMNQMYSQRYGTVPVVRSTGGLVDTVVPYDAATGKGTGFAFRDPTPDALLACITQALEIFKSRDAWRTIQRAGMARDFSWNASARRYADLYSSLHE</sequence>
<dbReference type="InterPro" id="IPR001296">
    <property type="entry name" value="Glyco_trans_1"/>
</dbReference>
<keyword evidence="6 8" id="KW-0808">Transferase</keyword>
<evidence type="ECO:0000256" key="3">
    <source>
        <dbReference type="ARBA" id="ARBA00004964"/>
    </source>
</evidence>
<feature type="domain" description="Glycosyl transferase family 1" evidence="9">
    <location>
        <begin position="292"/>
        <end position="449"/>
    </location>
</feature>
<keyword evidence="7 8" id="KW-0320">Glycogen biosynthesis</keyword>
<evidence type="ECO:0000256" key="5">
    <source>
        <dbReference type="ARBA" id="ARBA00022676"/>
    </source>
</evidence>
<feature type="binding site" evidence="8">
    <location>
        <position position="17"/>
    </location>
    <ligand>
        <name>ADP-alpha-D-glucose</name>
        <dbReference type="ChEBI" id="CHEBI:57498"/>
    </ligand>
</feature>
<evidence type="ECO:0000259" key="9">
    <source>
        <dbReference type="Pfam" id="PF00534"/>
    </source>
</evidence>
<name>A0A6M4GVG2_9PROT</name>
<evidence type="ECO:0000256" key="7">
    <source>
        <dbReference type="ARBA" id="ARBA00023056"/>
    </source>
</evidence>
<evidence type="ECO:0000256" key="4">
    <source>
        <dbReference type="ARBA" id="ARBA00010281"/>
    </source>
</evidence>
<evidence type="ECO:0000256" key="2">
    <source>
        <dbReference type="ARBA" id="ARBA00002764"/>
    </source>
</evidence>
<dbReference type="Pfam" id="PF08323">
    <property type="entry name" value="Glyco_transf_5"/>
    <property type="match status" value="1"/>
</dbReference>
<evidence type="ECO:0000313" key="11">
    <source>
        <dbReference type="EMBL" id="QJR11032.1"/>
    </source>
</evidence>
<comment type="similarity">
    <text evidence="4 8">Belongs to the glycosyltransferase 1 family. Bacterial/plant glycogen synthase subfamily.</text>
</comment>
<dbReference type="RefSeq" id="WP_171092030.1">
    <property type="nucleotide sequence ID" value="NZ_CP053069.1"/>
</dbReference>
<keyword evidence="12" id="KW-1185">Reference proteome</keyword>
<dbReference type="PANTHER" id="PTHR45825:SF8">
    <property type="entry name" value="GLYCOGEN SYNTHASE"/>
    <property type="match status" value="1"/>
</dbReference>
<keyword evidence="5 8" id="KW-0328">Glycosyltransferase</keyword>
<evidence type="ECO:0000259" key="10">
    <source>
        <dbReference type="Pfam" id="PF08323"/>
    </source>
</evidence>
<dbReference type="GO" id="GO:0005978">
    <property type="term" value="P:glycogen biosynthetic process"/>
    <property type="evidence" value="ECO:0007669"/>
    <property type="project" value="UniProtKB-UniRule"/>
</dbReference>
<organism evidence="11 12">
    <name type="scientific">Usitatibacter rugosus</name>
    <dbReference type="NCBI Taxonomy" id="2732067"/>
    <lineage>
        <taxon>Bacteria</taxon>
        <taxon>Pseudomonadati</taxon>
        <taxon>Pseudomonadota</taxon>
        <taxon>Betaproteobacteria</taxon>
        <taxon>Nitrosomonadales</taxon>
        <taxon>Usitatibacteraceae</taxon>
        <taxon>Usitatibacter</taxon>
    </lineage>
</organism>
<dbReference type="Gene3D" id="3.40.50.2000">
    <property type="entry name" value="Glycogen Phosphorylase B"/>
    <property type="match status" value="2"/>
</dbReference>
<dbReference type="SUPFAM" id="SSF53756">
    <property type="entry name" value="UDP-Glycosyltransferase/glycogen phosphorylase"/>
    <property type="match status" value="1"/>
</dbReference>
<protein>
    <recommendedName>
        <fullName evidence="8">Glycogen synthase</fullName>
        <ecNumber evidence="8">2.4.1.21</ecNumber>
    </recommendedName>
    <alternativeName>
        <fullName evidence="8">Starch [bacterial glycogen] synthase</fullName>
    </alternativeName>
</protein>
<gene>
    <name evidence="11" type="primary">glgA1</name>
    <name evidence="8" type="synonym">glgA</name>
    <name evidence="11" type="ORF">DSM104443_02103</name>
</gene>
<comment type="catalytic activity">
    <reaction evidence="1 8">
        <text>[(1-&gt;4)-alpha-D-glucosyl](n) + ADP-alpha-D-glucose = [(1-&gt;4)-alpha-D-glucosyl](n+1) + ADP + H(+)</text>
        <dbReference type="Rhea" id="RHEA:18189"/>
        <dbReference type="Rhea" id="RHEA-COMP:9584"/>
        <dbReference type="Rhea" id="RHEA-COMP:9587"/>
        <dbReference type="ChEBI" id="CHEBI:15378"/>
        <dbReference type="ChEBI" id="CHEBI:15444"/>
        <dbReference type="ChEBI" id="CHEBI:57498"/>
        <dbReference type="ChEBI" id="CHEBI:456216"/>
        <dbReference type="EC" id="2.4.1.21"/>
    </reaction>
</comment>
<comment type="function">
    <text evidence="2 8">Synthesizes alpha-1,4-glucan chains using ADP-glucose.</text>
</comment>
<evidence type="ECO:0000256" key="8">
    <source>
        <dbReference type="HAMAP-Rule" id="MF_00484"/>
    </source>
</evidence>
<dbReference type="EMBL" id="CP053069">
    <property type="protein sequence ID" value="QJR11032.1"/>
    <property type="molecule type" value="Genomic_DNA"/>
</dbReference>
<dbReference type="Pfam" id="PF00534">
    <property type="entry name" value="Glycos_transf_1"/>
    <property type="match status" value="1"/>
</dbReference>
<dbReference type="EC" id="2.4.1.21" evidence="8"/>
<dbReference type="CDD" id="cd03791">
    <property type="entry name" value="GT5_Glycogen_synthase_DULL1-like"/>
    <property type="match status" value="1"/>
</dbReference>
<dbReference type="GO" id="GO:0009011">
    <property type="term" value="F:alpha-1,4-glucan glucosyltransferase (ADP-glucose donor) activity"/>
    <property type="evidence" value="ECO:0007669"/>
    <property type="project" value="UniProtKB-UniRule"/>
</dbReference>
<dbReference type="NCBIfam" id="NF001899">
    <property type="entry name" value="PRK00654.1-2"/>
    <property type="match status" value="1"/>
</dbReference>
<evidence type="ECO:0000256" key="6">
    <source>
        <dbReference type="ARBA" id="ARBA00022679"/>
    </source>
</evidence>
<feature type="domain" description="Starch synthase catalytic" evidence="10">
    <location>
        <begin position="4"/>
        <end position="238"/>
    </location>
</feature>
<evidence type="ECO:0000256" key="1">
    <source>
        <dbReference type="ARBA" id="ARBA00001478"/>
    </source>
</evidence>
<evidence type="ECO:0000313" key="12">
    <source>
        <dbReference type="Proteomes" id="UP000501534"/>
    </source>
</evidence>
<dbReference type="NCBIfam" id="TIGR02095">
    <property type="entry name" value="glgA"/>
    <property type="match status" value="1"/>
</dbReference>
<dbReference type="HAMAP" id="MF_00484">
    <property type="entry name" value="Glycogen_synth"/>
    <property type="match status" value="1"/>
</dbReference>
<dbReference type="Proteomes" id="UP000501534">
    <property type="component" value="Chromosome"/>
</dbReference>
<proteinExistence type="inferred from homology"/>
<reference evidence="11 12" key="1">
    <citation type="submission" date="2020-04" db="EMBL/GenBank/DDBJ databases">
        <title>Usitatibacter rugosus gen. nov., sp. nov. and Usitatibacter palustris sp. nov., novel members of Usitatibacteraceae fam. nov. within the order Nitrosomonadales isolated from soil.</title>
        <authorList>
            <person name="Huber K.J."/>
            <person name="Neumann-Schaal M."/>
            <person name="Geppert A."/>
            <person name="Luckner M."/>
            <person name="Wanner G."/>
            <person name="Overmann J."/>
        </authorList>
    </citation>
    <scope>NUCLEOTIDE SEQUENCE [LARGE SCALE GENOMIC DNA]</scope>
    <source>
        <strain evidence="11 12">0125_3</strain>
    </source>
</reference>
<dbReference type="PANTHER" id="PTHR45825">
    <property type="entry name" value="GRANULE-BOUND STARCH SYNTHASE 1, CHLOROPLASTIC/AMYLOPLASTIC"/>
    <property type="match status" value="1"/>
</dbReference>
<dbReference type="InterPro" id="IPR011835">
    <property type="entry name" value="GS/SS"/>
</dbReference>
<comment type="pathway">
    <text evidence="3 8">Glycan biosynthesis; glycogen biosynthesis.</text>
</comment>
<dbReference type="KEGG" id="uru:DSM104443_02103"/>